<reference evidence="1" key="1">
    <citation type="journal article" date="2021" name="Proc. Natl. Acad. Sci. U.S.A.">
        <title>A Catalog of Tens of Thousands of Viruses from Human Metagenomes Reveals Hidden Associations with Chronic Diseases.</title>
        <authorList>
            <person name="Tisza M.J."/>
            <person name="Buck C.B."/>
        </authorList>
    </citation>
    <scope>NUCLEOTIDE SEQUENCE</scope>
    <source>
        <strain evidence="1">CtuIn11</strain>
    </source>
</reference>
<evidence type="ECO:0000313" key="1">
    <source>
        <dbReference type="EMBL" id="DAF50478.1"/>
    </source>
</evidence>
<name>A0A8S5SHN9_9CAUD</name>
<dbReference type="EMBL" id="BK032596">
    <property type="protein sequence ID" value="DAF50478.1"/>
    <property type="molecule type" value="Genomic_DNA"/>
</dbReference>
<sequence length="101" mass="11186">MTSKEAKRILHPDTTLEALAEIEFLGGFKGKEKSQDAVDEACLMACEALDKQIPQRPINLSNATLDAYCAIFRCPRCEGRLKMKSKGAYCDKCGQAIDWEG</sequence>
<accession>A0A8S5SHN9</accession>
<organism evidence="1">
    <name type="scientific">Myoviridae sp. ctuIn11</name>
    <dbReference type="NCBI Taxonomy" id="2827715"/>
    <lineage>
        <taxon>Viruses</taxon>
        <taxon>Duplodnaviria</taxon>
        <taxon>Heunggongvirae</taxon>
        <taxon>Uroviricota</taxon>
        <taxon>Caudoviricetes</taxon>
    </lineage>
</organism>
<proteinExistence type="predicted"/>
<protein>
    <submittedName>
        <fullName evidence="1">Trm112p-like protein</fullName>
    </submittedName>
</protein>